<sequence>MLKVGMIKKGVITLLVLGTVLVLAGWRYGTLQTNGSDSREAETALRSLLIISDQTPGTLDKLVVKWQGDWIPNHADPADMAAQLVDQLDLPTASKLVENGHTLYRSVGDHEDLKIRLNMMERQAGQWYVVVQLESSDKGREQLVQLHKLCAEQLHSIGVQAQWNIAVQRSLQAKESVDQLMKQTEASLTGKVSMQAKERYTDATTVAVSYEAPDLPLMVQSGEHQVQMQMAVHEDREHQDKHITLGFPLITIEY</sequence>
<name>A0ABY3B2V0_9BACL</name>
<accession>A0ABY3B2V0</accession>
<dbReference type="Proteomes" id="UP000319219">
    <property type="component" value="Unassembled WGS sequence"/>
</dbReference>
<dbReference type="Gene3D" id="3.30.360.40">
    <property type="entry name" value="YwmB-like"/>
    <property type="match status" value="1"/>
</dbReference>
<proteinExistence type="predicted"/>
<evidence type="ECO:0008006" key="3">
    <source>
        <dbReference type="Google" id="ProtNLM"/>
    </source>
</evidence>
<gene>
    <name evidence="1" type="ORF">FKV70_16315</name>
</gene>
<evidence type="ECO:0000313" key="2">
    <source>
        <dbReference type="Proteomes" id="UP000319219"/>
    </source>
</evidence>
<organism evidence="1 2">
    <name type="scientific">Paenibacillus ottowii</name>
    <dbReference type="NCBI Taxonomy" id="2315729"/>
    <lineage>
        <taxon>Bacteria</taxon>
        <taxon>Bacillati</taxon>
        <taxon>Bacillota</taxon>
        <taxon>Bacilli</taxon>
        <taxon>Bacillales</taxon>
        <taxon>Paenibacillaceae</taxon>
        <taxon>Paenibacillus</taxon>
    </lineage>
</organism>
<comment type="caution">
    <text evidence="1">The sequence shown here is derived from an EMBL/GenBank/DDBJ whole genome shotgun (WGS) entry which is preliminary data.</text>
</comment>
<reference evidence="1 2" key="1">
    <citation type="submission" date="2019-07" db="EMBL/GenBank/DDBJ databases">
        <title>Paenibacillus ottowii sp. nov. isolated from a fermentation system processing bovine manure.</title>
        <authorList>
            <person name="Velazquez L.F."/>
            <person name="Rajbanshi S."/>
            <person name="Guan S."/>
            <person name="Hinchee M."/>
            <person name="Welsh A."/>
        </authorList>
    </citation>
    <scope>NUCLEOTIDE SEQUENCE [LARGE SCALE GENOMIC DNA]</scope>
    <source>
        <strain evidence="1 2">MS2379</strain>
    </source>
</reference>
<evidence type="ECO:0000313" key="1">
    <source>
        <dbReference type="EMBL" id="TQR98032.1"/>
    </source>
</evidence>
<protein>
    <recommendedName>
        <fullName evidence="3">YwmB family TATA-box binding protein</fullName>
    </recommendedName>
</protein>
<keyword evidence="2" id="KW-1185">Reference proteome</keyword>
<dbReference type="RefSeq" id="WP_142613499.1">
    <property type="nucleotide sequence ID" value="NZ_VIJZ01000006.1"/>
</dbReference>
<dbReference type="InterPro" id="IPR014794">
    <property type="entry name" value="DUF1779"/>
</dbReference>
<dbReference type="Pfam" id="PF08680">
    <property type="entry name" value="DUF1779"/>
    <property type="match status" value="1"/>
</dbReference>
<dbReference type="EMBL" id="VIJZ01000006">
    <property type="protein sequence ID" value="TQR98032.1"/>
    <property type="molecule type" value="Genomic_DNA"/>
</dbReference>